<keyword evidence="10 11" id="KW-0206">Cytoskeleton</keyword>
<evidence type="ECO:0000256" key="12">
    <source>
        <dbReference type="SAM" id="MobiDB-lite"/>
    </source>
</evidence>
<dbReference type="GO" id="GO:0000226">
    <property type="term" value="P:microtubule cytoskeleton organization"/>
    <property type="evidence" value="ECO:0007669"/>
    <property type="project" value="TreeGrafter"/>
</dbReference>
<dbReference type="AlphaFoldDB" id="A0A674DLL1"/>
<keyword evidence="6 11" id="KW-0547">Nucleotide-binding</keyword>
<evidence type="ECO:0000256" key="3">
    <source>
        <dbReference type="ARBA" id="ARBA00022448"/>
    </source>
</evidence>
<keyword evidence="7 11" id="KW-0067">ATP-binding</keyword>
<comment type="function">
    <text evidence="11">Acts as one of several non-catalytic accessory components of the cytoplasmic dynein 1 complex that are thought to be involved in linking dynein to cargos and to adapter proteins that regulate dynein function. Cytoplasmic dynein 1 acts as a motor for the intracellular retrograde motility of vesicles and organelles along microtubules. May play a role in binding dynein to membranous organelles or chromosomes.</text>
</comment>
<dbReference type="Ensembl" id="ENSSTUT00000103692.1">
    <property type="protein sequence ID" value="ENSSTUP00000096546.1"/>
    <property type="gene ID" value="ENSSTUG00000043028.1"/>
</dbReference>
<dbReference type="Gene3D" id="3.40.50.300">
    <property type="entry name" value="P-loop containing nucleotide triphosphate hydrolases"/>
    <property type="match status" value="1"/>
</dbReference>
<accession>A0A674DLL1</accession>
<comment type="similarity">
    <text evidence="2 11">Belongs to the dynein light intermediate chain family.</text>
</comment>
<keyword evidence="14" id="KW-1185">Reference proteome</keyword>
<dbReference type="PANTHER" id="PTHR12688:SF2">
    <property type="entry name" value="CYTOPLASMIC DYNEIN 1 LIGHT INTERMEDIATE CHAIN 1"/>
    <property type="match status" value="1"/>
</dbReference>
<comment type="subcellular location">
    <subcellularLocation>
        <location evidence="1 11">Cytoplasm</location>
        <location evidence="1 11">Cytoskeleton</location>
    </subcellularLocation>
</comment>
<dbReference type="InterPro" id="IPR008467">
    <property type="entry name" value="Dynein1_light_intermed_chain"/>
</dbReference>
<keyword evidence="3 11" id="KW-0813">Transport</keyword>
<evidence type="ECO:0000256" key="1">
    <source>
        <dbReference type="ARBA" id="ARBA00004245"/>
    </source>
</evidence>
<comment type="subunit">
    <text evidence="11">Homodimer. The cytoplasmic dynein 1 complex consists of two catalytic heavy chains (HCs) and a number of non-catalytic subunits presented by intermediate chains (ICs).</text>
</comment>
<protein>
    <recommendedName>
        <fullName evidence="11">Dynein light intermediate chain</fullName>
    </recommendedName>
</protein>
<gene>
    <name evidence="13" type="primary">dync1li1</name>
</gene>
<evidence type="ECO:0000256" key="11">
    <source>
        <dbReference type="RuleBase" id="RU366047"/>
    </source>
</evidence>
<evidence type="ECO:0000256" key="4">
    <source>
        <dbReference type="ARBA" id="ARBA00022490"/>
    </source>
</evidence>
<proteinExistence type="inferred from homology"/>
<dbReference type="GO" id="GO:0005874">
    <property type="term" value="C:microtubule"/>
    <property type="evidence" value="ECO:0007669"/>
    <property type="project" value="UniProtKB-KW"/>
</dbReference>
<dbReference type="PANTHER" id="PTHR12688">
    <property type="entry name" value="DYNEIN LIGHT INTERMEDIATE CHAIN"/>
    <property type="match status" value="1"/>
</dbReference>
<evidence type="ECO:0000313" key="13">
    <source>
        <dbReference type="Ensembl" id="ENSSTUP00000096546.1"/>
    </source>
</evidence>
<sequence>MAASGRSTLLSSNNSGLNSTAEQPNTEDEDGQDLWWEQLTPACLDPGGVGSGKTTLVAKLQGVEDFLKGRGLEYLYFSVHDDDIDDQTRCNAWVLDGDLYHKGLQSVAVQREALGDSLLLVTVDLSRPWVAMESLQKWAAVAREHIDKLRVPPETLRELENRMARQFQEYVDPGWEESAPQRRSEEEENVLLPLGENTLTHNLGLPMVVVCTKCDAISTLEKEHDYKDEHLDFIQSYIRRFCLQYGASLLYTSVKEMKNVDVLYKYLVHRLYGFPFHYPAQLVEKDTVFIPSGWDNENKISILHENFQTLKPDDIFEEVIVKPPVRKFVHEKEIQAEDDQVFLLKLQSLLSKQPPASAGRPGVSLSLFLLSVSLALSSVSGQTSEGVLANFFNSLLTKKAGASPPGNSTPGTVRKSGSKLGLSDVQAELDRISCRENDETNNTNNPNPSTETNEEQT</sequence>
<dbReference type="GeneTree" id="ENSGT00390000008295"/>
<evidence type="ECO:0000256" key="9">
    <source>
        <dbReference type="ARBA" id="ARBA00023175"/>
    </source>
</evidence>
<evidence type="ECO:0000313" key="14">
    <source>
        <dbReference type="Proteomes" id="UP000472277"/>
    </source>
</evidence>
<dbReference type="InterPro" id="IPR027417">
    <property type="entry name" value="P-loop_NTPase"/>
</dbReference>
<reference evidence="13" key="1">
    <citation type="submission" date="2025-08" db="UniProtKB">
        <authorList>
            <consortium name="Ensembl"/>
        </authorList>
    </citation>
    <scope>IDENTIFICATION</scope>
</reference>
<dbReference type="GO" id="GO:0005524">
    <property type="term" value="F:ATP binding"/>
    <property type="evidence" value="ECO:0007669"/>
    <property type="project" value="UniProtKB-KW"/>
</dbReference>
<evidence type="ECO:0000256" key="8">
    <source>
        <dbReference type="ARBA" id="ARBA00023017"/>
    </source>
</evidence>
<dbReference type="Proteomes" id="UP000472277">
    <property type="component" value="Chromosome 34"/>
</dbReference>
<evidence type="ECO:0000256" key="2">
    <source>
        <dbReference type="ARBA" id="ARBA00006831"/>
    </source>
</evidence>
<keyword evidence="9 11" id="KW-0505">Motor protein</keyword>
<name>A0A674DLL1_SALTR</name>
<organism evidence="13 14">
    <name type="scientific">Salmo trutta</name>
    <name type="common">Brown trout</name>
    <dbReference type="NCBI Taxonomy" id="8032"/>
    <lineage>
        <taxon>Eukaryota</taxon>
        <taxon>Metazoa</taxon>
        <taxon>Chordata</taxon>
        <taxon>Craniata</taxon>
        <taxon>Vertebrata</taxon>
        <taxon>Euteleostomi</taxon>
        <taxon>Actinopterygii</taxon>
        <taxon>Neopterygii</taxon>
        <taxon>Teleostei</taxon>
        <taxon>Protacanthopterygii</taxon>
        <taxon>Salmoniformes</taxon>
        <taxon>Salmonidae</taxon>
        <taxon>Salmoninae</taxon>
        <taxon>Salmo</taxon>
    </lineage>
</organism>
<feature type="compositionally biased region" description="Basic and acidic residues" evidence="12">
    <location>
        <begin position="428"/>
        <end position="438"/>
    </location>
</feature>
<feature type="region of interest" description="Disordered" evidence="12">
    <location>
        <begin position="399"/>
        <end position="457"/>
    </location>
</feature>
<feature type="compositionally biased region" description="Low complexity" evidence="12">
    <location>
        <begin position="1"/>
        <end position="20"/>
    </location>
</feature>
<evidence type="ECO:0000256" key="5">
    <source>
        <dbReference type="ARBA" id="ARBA00022701"/>
    </source>
</evidence>
<keyword evidence="5 11" id="KW-0493">Microtubule</keyword>
<feature type="region of interest" description="Disordered" evidence="12">
    <location>
        <begin position="1"/>
        <end position="31"/>
    </location>
</feature>
<dbReference type="SUPFAM" id="SSF52540">
    <property type="entry name" value="P-loop containing nucleoside triphosphate hydrolases"/>
    <property type="match status" value="1"/>
</dbReference>
<dbReference type="GO" id="GO:0005868">
    <property type="term" value="C:cytoplasmic dynein complex"/>
    <property type="evidence" value="ECO:0007669"/>
    <property type="project" value="UniProtKB-UniRule"/>
</dbReference>
<reference evidence="13" key="2">
    <citation type="submission" date="2025-09" db="UniProtKB">
        <authorList>
            <consortium name="Ensembl"/>
        </authorList>
    </citation>
    <scope>IDENTIFICATION</scope>
</reference>
<evidence type="ECO:0000256" key="6">
    <source>
        <dbReference type="ARBA" id="ARBA00022741"/>
    </source>
</evidence>
<keyword evidence="8 11" id="KW-0243">Dynein</keyword>
<dbReference type="Pfam" id="PF05783">
    <property type="entry name" value="DLIC"/>
    <property type="match status" value="2"/>
</dbReference>
<evidence type="ECO:0000256" key="10">
    <source>
        <dbReference type="ARBA" id="ARBA00023212"/>
    </source>
</evidence>
<dbReference type="InterPro" id="IPR022780">
    <property type="entry name" value="Dynein_light_int_chain"/>
</dbReference>
<evidence type="ECO:0000256" key="7">
    <source>
        <dbReference type="ARBA" id="ARBA00022840"/>
    </source>
</evidence>
<dbReference type="GO" id="GO:0005813">
    <property type="term" value="C:centrosome"/>
    <property type="evidence" value="ECO:0007669"/>
    <property type="project" value="TreeGrafter"/>
</dbReference>
<dbReference type="GO" id="GO:0045504">
    <property type="term" value="F:dynein heavy chain binding"/>
    <property type="evidence" value="ECO:0007669"/>
    <property type="project" value="TreeGrafter"/>
</dbReference>
<dbReference type="GO" id="GO:0007018">
    <property type="term" value="P:microtubule-based movement"/>
    <property type="evidence" value="ECO:0007669"/>
    <property type="project" value="InterPro"/>
</dbReference>
<keyword evidence="4 11" id="KW-0963">Cytoplasm</keyword>
<feature type="compositionally biased region" description="Low complexity" evidence="12">
    <location>
        <begin position="440"/>
        <end position="451"/>
    </location>
</feature>